<accession>A0ABW3JTC8</accession>
<reference evidence="2" key="1">
    <citation type="journal article" date="2019" name="Int. J. Syst. Evol. Microbiol.">
        <title>The Global Catalogue of Microorganisms (GCM) 10K type strain sequencing project: providing services to taxonomists for standard genome sequencing and annotation.</title>
        <authorList>
            <consortium name="The Broad Institute Genomics Platform"/>
            <consortium name="The Broad Institute Genome Sequencing Center for Infectious Disease"/>
            <person name="Wu L."/>
            <person name="Ma J."/>
        </authorList>
    </citation>
    <scope>NUCLEOTIDE SEQUENCE [LARGE SCALE GENOMIC DNA]</scope>
    <source>
        <strain evidence="2">CCUG 60527</strain>
    </source>
</reference>
<dbReference type="RefSeq" id="WP_386108126.1">
    <property type="nucleotide sequence ID" value="NZ_JBHTJR010000050.1"/>
</dbReference>
<evidence type="ECO:0008006" key="3">
    <source>
        <dbReference type="Google" id="ProtNLM"/>
    </source>
</evidence>
<dbReference type="Proteomes" id="UP001597062">
    <property type="component" value="Unassembled WGS sequence"/>
</dbReference>
<keyword evidence="2" id="KW-1185">Reference proteome</keyword>
<dbReference type="PROSITE" id="PS51257">
    <property type="entry name" value="PROKAR_LIPOPROTEIN"/>
    <property type="match status" value="1"/>
</dbReference>
<evidence type="ECO:0000313" key="2">
    <source>
        <dbReference type="Proteomes" id="UP001597062"/>
    </source>
</evidence>
<proteinExistence type="predicted"/>
<protein>
    <recommendedName>
        <fullName evidence="3">Peptidylprolyl isomerase</fullName>
    </recommendedName>
</protein>
<name>A0ABW3JTC8_9FLAO</name>
<organism evidence="1 2">
    <name type="scientific">Tenacibaculum geojense</name>
    <dbReference type="NCBI Taxonomy" id="915352"/>
    <lineage>
        <taxon>Bacteria</taxon>
        <taxon>Pseudomonadati</taxon>
        <taxon>Bacteroidota</taxon>
        <taxon>Flavobacteriia</taxon>
        <taxon>Flavobacteriales</taxon>
        <taxon>Flavobacteriaceae</taxon>
        <taxon>Tenacibaculum</taxon>
    </lineage>
</organism>
<sequence length="286" mass="33840">MRKLLFTTLLLTLVSCEYLQVETKEEVINEPVIASVREKKLYLSELESVIPKGIAKQDSLVIAKSYITSWAKQQLFVQKAEINISQLQSDEIEKLVKAYRKSLYINDYKERLIKQQLDTVVTQEEIITYYSQNKENFKLNEELLQIKFIHFGNDFIDKKETIKKFQSDKEEDLEDLENATINFKDYHLRDSSWVTYEQVLEKIPPIRQESKDNLLKISKFIQKEDSLGVYLVAIKNVLKRNDIAPISYIKQNIKQLILHKRKLELIRDIEKKLIDDAIKNDIFKEY</sequence>
<comment type="caution">
    <text evidence="1">The sequence shown here is derived from an EMBL/GenBank/DDBJ whole genome shotgun (WGS) entry which is preliminary data.</text>
</comment>
<gene>
    <name evidence="1" type="ORF">ACFQ1U_10570</name>
</gene>
<evidence type="ECO:0000313" key="1">
    <source>
        <dbReference type="EMBL" id="MFD0993649.1"/>
    </source>
</evidence>
<dbReference type="EMBL" id="JBHTJR010000050">
    <property type="protein sequence ID" value="MFD0993649.1"/>
    <property type="molecule type" value="Genomic_DNA"/>
</dbReference>